<dbReference type="PANTHER" id="PTHR12109">
    <property type="entry name" value="RING FINGER PROTEIN 141-RELATED"/>
    <property type="match status" value="1"/>
</dbReference>
<evidence type="ECO:0000313" key="7">
    <source>
        <dbReference type="EMBL" id="PVD33198.1"/>
    </source>
</evidence>
<protein>
    <recommendedName>
        <fullName evidence="1">RING finger protein 141</fullName>
    </recommendedName>
</protein>
<evidence type="ECO:0000256" key="2">
    <source>
        <dbReference type="ARBA" id="ARBA00022723"/>
    </source>
</evidence>
<accession>A0A2T7PIF0</accession>
<dbReference type="AlphaFoldDB" id="A0A2T7PIF0"/>
<proteinExistence type="predicted"/>
<dbReference type="GO" id="GO:0004842">
    <property type="term" value="F:ubiquitin-protein transferase activity"/>
    <property type="evidence" value="ECO:0007669"/>
    <property type="project" value="TreeGrafter"/>
</dbReference>
<dbReference type="GO" id="GO:0008270">
    <property type="term" value="F:zinc ion binding"/>
    <property type="evidence" value="ECO:0007669"/>
    <property type="project" value="UniProtKB-KW"/>
</dbReference>
<comment type="caution">
    <text evidence="7">The sequence shown here is derived from an EMBL/GenBank/DDBJ whole genome shotgun (WGS) entry which is preliminary data.</text>
</comment>
<keyword evidence="2" id="KW-0479">Metal-binding</keyword>
<dbReference type="STRING" id="400727.A0A2T7PIF0"/>
<keyword evidence="3 5" id="KW-0863">Zinc-finger</keyword>
<evidence type="ECO:0000259" key="6">
    <source>
        <dbReference type="PROSITE" id="PS50089"/>
    </source>
</evidence>
<dbReference type="SUPFAM" id="SSF57850">
    <property type="entry name" value="RING/U-box"/>
    <property type="match status" value="1"/>
</dbReference>
<reference evidence="7 8" key="1">
    <citation type="submission" date="2018-04" db="EMBL/GenBank/DDBJ databases">
        <title>The genome of golden apple snail Pomacea canaliculata provides insight into stress tolerance and invasive adaptation.</title>
        <authorList>
            <person name="Liu C."/>
            <person name="Liu B."/>
            <person name="Ren Y."/>
            <person name="Zhang Y."/>
            <person name="Wang H."/>
            <person name="Li S."/>
            <person name="Jiang F."/>
            <person name="Yin L."/>
            <person name="Zhang G."/>
            <person name="Qian W."/>
            <person name="Fan W."/>
        </authorList>
    </citation>
    <scope>NUCLEOTIDE SEQUENCE [LARGE SCALE GENOMIC DNA]</scope>
    <source>
        <strain evidence="7">SZHN2017</strain>
        <tissue evidence="7">Muscle</tissue>
    </source>
</reference>
<dbReference type="GO" id="GO:0051865">
    <property type="term" value="P:protein autoubiquitination"/>
    <property type="evidence" value="ECO:0007669"/>
    <property type="project" value="TreeGrafter"/>
</dbReference>
<dbReference type="SMART" id="SM00184">
    <property type="entry name" value="RING"/>
    <property type="match status" value="1"/>
</dbReference>
<dbReference type="OrthoDB" id="1630758at2759"/>
<evidence type="ECO:0000256" key="1">
    <source>
        <dbReference type="ARBA" id="ARBA00022017"/>
    </source>
</evidence>
<dbReference type="PROSITE" id="PS00518">
    <property type="entry name" value="ZF_RING_1"/>
    <property type="match status" value="1"/>
</dbReference>
<keyword evidence="8" id="KW-1185">Reference proteome</keyword>
<dbReference type="Pfam" id="PF13920">
    <property type="entry name" value="zf-C3HC4_3"/>
    <property type="match status" value="1"/>
</dbReference>
<evidence type="ECO:0000256" key="4">
    <source>
        <dbReference type="ARBA" id="ARBA00022833"/>
    </source>
</evidence>
<dbReference type="EMBL" id="PZQS01000003">
    <property type="protein sequence ID" value="PVD33198.1"/>
    <property type="molecule type" value="Genomic_DNA"/>
</dbReference>
<dbReference type="InterPro" id="IPR013083">
    <property type="entry name" value="Znf_RING/FYVE/PHD"/>
</dbReference>
<dbReference type="CDD" id="cd16545">
    <property type="entry name" value="RING-HC_RNF141"/>
    <property type="match status" value="1"/>
</dbReference>
<dbReference type="OMA" id="RHRNCPV"/>
<dbReference type="InterPro" id="IPR001841">
    <property type="entry name" value="Znf_RING"/>
</dbReference>
<sequence length="229" mass="25893">MGQATSTGEELNIHPMQKLQAHLDVLSTVATLTYPEFLRSIDEINNITSTFCDSRGKQLRFIVKKGTDTTFLWKVTIRIRCYKVNAQTQRVDSCRALTLRQYAVIYREIVEQLGSLSTLQHSCPEDISSSAIFNEFTSGGTVVDEENECCICMERKAEVILACGHNFCEICIDSWTSERRQSNCPLCRKKVRGADDTWILTEKPDSTDYETEVKGYLVGLVDRTGEPLT</sequence>
<gene>
    <name evidence="7" type="ORF">C0Q70_04449</name>
</gene>
<dbReference type="Gene3D" id="3.30.40.10">
    <property type="entry name" value="Zinc/RING finger domain, C3HC4 (zinc finger)"/>
    <property type="match status" value="1"/>
</dbReference>
<feature type="domain" description="RING-type" evidence="6">
    <location>
        <begin position="149"/>
        <end position="188"/>
    </location>
</feature>
<name>A0A2T7PIF0_POMCA</name>
<dbReference type="Proteomes" id="UP000245119">
    <property type="component" value="Linkage Group LG3"/>
</dbReference>
<keyword evidence="4" id="KW-0862">Zinc</keyword>
<dbReference type="PROSITE" id="PS50089">
    <property type="entry name" value="ZF_RING_2"/>
    <property type="match status" value="1"/>
</dbReference>
<dbReference type="PANTHER" id="PTHR12109:SF3">
    <property type="entry name" value="RING FINGER PROTEIN 141"/>
    <property type="match status" value="1"/>
</dbReference>
<dbReference type="InterPro" id="IPR017907">
    <property type="entry name" value="Znf_RING_CS"/>
</dbReference>
<dbReference type="InterPro" id="IPR047126">
    <property type="entry name" value="RNF141-like"/>
</dbReference>
<evidence type="ECO:0000256" key="5">
    <source>
        <dbReference type="PROSITE-ProRule" id="PRU00175"/>
    </source>
</evidence>
<evidence type="ECO:0000313" key="8">
    <source>
        <dbReference type="Proteomes" id="UP000245119"/>
    </source>
</evidence>
<evidence type="ECO:0000256" key="3">
    <source>
        <dbReference type="ARBA" id="ARBA00022771"/>
    </source>
</evidence>
<dbReference type="InterPro" id="IPR043400">
    <property type="entry name" value="RING-HC_RNF141"/>
</dbReference>
<organism evidence="7 8">
    <name type="scientific">Pomacea canaliculata</name>
    <name type="common">Golden apple snail</name>
    <dbReference type="NCBI Taxonomy" id="400727"/>
    <lineage>
        <taxon>Eukaryota</taxon>
        <taxon>Metazoa</taxon>
        <taxon>Spiralia</taxon>
        <taxon>Lophotrochozoa</taxon>
        <taxon>Mollusca</taxon>
        <taxon>Gastropoda</taxon>
        <taxon>Caenogastropoda</taxon>
        <taxon>Architaenioglossa</taxon>
        <taxon>Ampullarioidea</taxon>
        <taxon>Ampullariidae</taxon>
        <taxon>Pomacea</taxon>
    </lineage>
</organism>